<dbReference type="PROSITE" id="PS00375">
    <property type="entry name" value="UDPGT"/>
    <property type="match status" value="1"/>
</dbReference>
<accession>A0A5A7R9I1</accession>
<dbReference type="CDD" id="cd03784">
    <property type="entry name" value="GT1_Gtf-like"/>
    <property type="match status" value="1"/>
</dbReference>
<dbReference type="InterPro" id="IPR035595">
    <property type="entry name" value="UDP_glycos_trans_CS"/>
</dbReference>
<gene>
    <name evidence="4" type="ORF">STAS_31977</name>
</gene>
<dbReference type="Pfam" id="PF00201">
    <property type="entry name" value="UDPGT"/>
    <property type="match status" value="1"/>
</dbReference>
<evidence type="ECO:0000313" key="5">
    <source>
        <dbReference type="Proteomes" id="UP000325081"/>
    </source>
</evidence>
<dbReference type="PANTHER" id="PTHR11926">
    <property type="entry name" value="GLUCOSYL/GLUCURONOSYL TRANSFERASES"/>
    <property type="match status" value="1"/>
</dbReference>
<dbReference type="SUPFAM" id="SSF53756">
    <property type="entry name" value="UDP-Glycosyltransferase/glycogen phosphorylase"/>
    <property type="match status" value="1"/>
</dbReference>
<dbReference type="GO" id="GO:0080044">
    <property type="term" value="F:quercetin 7-O-glucosyltransferase activity"/>
    <property type="evidence" value="ECO:0007669"/>
    <property type="project" value="TreeGrafter"/>
</dbReference>
<organism evidence="4 5">
    <name type="scientific">Striga asiatica</name>
    <name type="common">Asiatic witchweed</name>
    <name type="synonym">Buchnera asiatica</name>
    <dbReference type="NCBI Taxonomy" id="4170"/>
    <lineage>
        <taxon>Eukaryota</taxon>
        <taxon>Viridiplantae</taxon>
        <taxon>Streptophyta</taxon>
        <taxon>Embryophyta</taxon>
        <taxon>Tracheophyta</taxon>
        <taxon>Spermatophyta</taxon>
        <taxon>Magnoliopsida</taxon>
        <taxon>eudicotyledons</taxon>
        <taxon>Gunneridae</taxon>
        <taxon>Pentapetalae</taxon>
        <taxon>asterids</taxon>
        <taxon>lamiids</taxon>
        <taxon>Lamiales</taxon>
        <taxon>Orobanchaceae</taxon>
        <taxon>Buchnereae</taxon>
        <taxon>Striga</taxon>
    </lineage>
</organism>
<dbReference type="PANTHER" id="PTHR11926:SF1392">
    <property type="entry name" value="GLYCOSYLTRANSFERASE"/>
    <property type="match status" value="1"/>
</dbReference>
<dbReference type="EMBL" id="BKCP01011070">
    <property type="protein sequence ID" value="GER54395.1"/>
    <property type="molecule type" value="Genomic_DNA"/>
</dbReference>
<name>A0A5A7R9I1_STRAF</name>
<comment type="caution">
    <text evidence="4">The sequence shown here is derived from an EMBL/GenBank/DDBJ whole genome shotgun (WGS) entry which is preliminary data.</text>
</comment>
<reference evidence="5" key="1">
    <citation type="journal article" date="2019" name="Curr. Biol.">
        <title>Genome Sequence of Striga asiatica Provides Insight into the Evolution of Plant Parasitism.</title>
        <authorList>
            <person name="Yoshida S."/>
            <person name="Kim S."/>
            <person name="Wafula E.K."/>
            <person name="Tanskanen J."/>
            <person name="Kim Y.M."/>
            <person name="Honaas L."/>
            <person name="Yang Z."/>
            <person name="Spallek T."/>
            <person name="Conn C.E."/>
            <person name="Ichihashi Y."/>
            <person name="Cheong K."/>
            <person name="Cui S."/>
            <person name="Der J.P."/>
            <person name="Gundlach H."/>
            <person name="Jiao Y."/>
            <person name="Hori C."/>
            <person name="Ishida J.K."/>
            <person name="Kasahara H."/>
            <person name="Kiba T."/>
            <person name="Kim M.S."/>
            <person name="Koo N."/>
            <person name="Laohavisit A."/>
            <person name="Lee Y.H."/>
            <person name="Lumba S."/>
            <person name="McCourt P."/>
            <person name="Mortimer J.C."/>
            <person name="Mutuku J.M."/>
            <person name="Nomura T."/>
            <person name="Sasaki-Sekimoto Y."/>
            <person name="Seto Y."/>
            <person name="Wang Y."/>
            <person name="Wakatake T."/>
            <person name="Sakakibara H."/>
            <person name="Demura T."/>
            <person name="Yamaguchi S."/>
            <person name="Yoneyama K."/>
            <person name="Manabe R.I."/>
            <person name="Nelson D.C."/>
            <person name="Schulman A.H."/>
            <person name="Timko M.P."/>
            <person name="dePamphilis C.W."/>
            <person name="Choi D."/>
            <person name="Shirasu K."/>
        </authorList>
    </citation>
    <scope>NUCLEOTIDE SEQUENCE [LARGE SCALE GENOMIC DNA]</scope>
    <source>
        <strain evidence="5">cv. UVA1</strain>
    </source>
</reference>
<dbReference type="FunFam" id="3.40.50.2000:FF:000040">
    <property type="entry name" value="UDP-glycosyltransferase 76C1"/>
    <property type="match status" value="1"/>
</dbReference>
<keyword evidence="5" id="KW-1185">Reference proteome</keyword>
<dbReference type="InterPro" id="IPR002213">
    <property type="entry name" value="UDP_glucos_trans"/>
</dbReference>
<dbReference type="Gene3D" id="3.40.50.2000">
    <property type="entry name" value="Glycogen Phosphorylase B"/>
    <property type="match status" value="2"/>
</dbReference>
<dbReference type="GO" id="GO:0080043">
    <property type="term" value="F:quercetin 3-O-glucosyltransferase activity"/>
    <property type="evidence" value="ECO:0007669"/>
    <property type="project" value="TreeGrafter"/>
</dbReference>
<evidence type="ECO:0000256" key="1">
    <source>
        <dbReference type="ARBA" id="ARBA00009995"/>
    </source>
</evidence>
<dbReference type="AlphaFoldDB" id="A0A5A7R9I1"/>
<protein>
    <submittedName>
        <fullName evidence="4">UDP-glycosyltransferase 1</fullName>
    </submittedName>
</protein>
<comment type="similarity">
    <text evidence="1 3">Belongs to the UDP-glycosyltransferase family.</text>
</comment>
<evidence type="ECO:0000256" key="3">
    <source>
        <dbReference type="RuleBase" id="RU003718"/>
    </source>
</evidence>
<keyword evidence="2 3" id="KW-0808">Transferase</keyword>
<dbReference type="OrthoDB" id="1483536at2759"/>
<proteinExistence type="inferred from homology"/>
<evidence type="ECO:0000256" key="2">
    <source>
        <dbReference type="ARBA" id="ARBA00022679"/>
    </source>
</evidence>
<evidence type="ECO:0000313" key="4">
    <source>
        <dbReference type="EMBL" id="GER54395.1"/>
    </source>
</evidence>
<keyword evidence="3" id="KW-0328">Glycosyltransferase</keyword>
<dbReference type="Proteomes" id="UP000325081">
    <property type="component" value="Unassembled WGS sequence"/>
</dbReference>
<sequence>MRRRDLPHICRLDPESPILQYYLDQTSKMGQASALILNTFEELEAPIISHLHSIFQKIYAIGPLHIVPRPIGPQPGADTSHNSSSLFQTDQSCMGWLDSQRPKSVLYVSFGSVAVLTRDQFTEFWHGLVDSGKPFLWAIRPNLIADDNNGPNIATLDELKAATPVRGLIVGWAPQEDVLAHDAVGGFLTHSGWNSTLESMTAGKPMICWPAIADQQVNSRCVSHMWKVGLDMKDVCERSTVEKMVRYLMEGGREELLRSTEEIARLARESVRDGGSSHRNLQKLIEDIKVGAFL</sequence>